<gene>
    <name evidence="1" type="ORF">ACFSL4_01550</name>
</gene>
<dbReference type="EMBL" id="JBHUDX010000004">
    <property type="protein sequence ID" value="MFD1656951.1"/>
    <property type="molecule type" value="Genomic_DNA"/>
</dbReference>
<proteinExistence type="predicted"/>
<evidence type="ECO:0000313" key="1">
    <source>
        <dbReference type="EMBL" id="MFD1656951.1"/>
    </source>
</evidence>
<evidence type="ECO:0000313" key="2">
    <source>
        <dbReference type="Proteomes" id="UP001597261"/>
    </source>
</evidence>
<dbReference type="Pfam" id="PF13384">
    <property type="entry name" value="HTH_23"/>
    <property type="match status" value="1"/>
</dbReference>
<accession>A0ABW4IK89</accession>
<name>A0ABW4IK89_9ACTN</name>
<sequence>MKIRADIAALLRAGMPESHIAAQLHVSPRTVRATRRALGLPAPKRGGAPVTYASVEDAFRANTAPVDGGHVRWTGYTDSVSGLPVLCYRGRRQTAPRVAFTSHHGREPVGKVRRTCEYEGCIAGAHLADRLIREANQRADAAYPGIFGGLPADHDESTQGT</sequence>
<dbReference type="RefSeq" id="WP_381077318.1">
    <property type="nucleotide sequence ID" value="NZ_JBHUDX010000004.1"/>
</dbReference>
<keyword evidence="2" id="KW-1185">Reference proteome</keyword>
<dbReference type="Proteomes" id="UP001597261">
    <property type="component" value="Unassembled WGS sequence"/>
</dbReference>
<organism evidence="1 2">
    <name type="scientific">Streptomyces caeni</name>
    <dbReference type="NCBI Taxonomy" id="2307231"/>
    <lineage>
        <taxon>Bacteria</taxon>
        <taxon>Bacillati</taxon>
        <taxon>Actinomycetota</taxon>
        <taxon>Actinomycetes</taxon>
        <taxon>Kitasatosporales</taxon>
        <taxon>Streptomycetaceae</taxon>
        <taxon>Streptomyces</taxon>
    </lineage>
</organism>
<reference evidence="2" key="1">
    <citation type="journal article" date="2019" name="Int. J. Syst. Evol. Microbiol.">
        <title>The Global Catalogue of Microorganisms (GCM) 10K type strain sequencing project: providing services to taxonomists for standard genome sequencing and annotation.</title>
        <authorList>
            <consortium name="The Broad Institute Genomics Platform"/>
            <consortium name="The Broad Institute Genome Sequencing Center for Infectious Disease"/>
            <person name="Wu L."/>
            <person name="Ma J."/>
        </authorList>
    </citation>
    <scope>NUCLEOTIDE SEQUENCE [LARGE SCALE GENOMIC DNA]</scope>
    <source>
        <strain evidence="2">CGMCC 1.12470</strain>
    </source>
</reference>
<protein>
    <submittedName>
        <fullName evidence="1">Helix-turn-helix domain-containing protein</fullName>
    </submittedName>
</protein>
<comment type="caution">
    <text evidence="1">The sequence shown here is derived from an EMBL/GenBank/DDBJ whole genome shotgun (WGS) entry which is preliminary data.</text>
</comment>